<evidence type="ECO:0000256" key="2">
    <source>
        <dbReference type="ARBA" id="ARBA00022741"/>
    </source>
</evidence>
<dbReference type="Gene3D" id="1.25.40.10">
    <property type="entry name" value="Tetratricopeptide repeat domain"/>
    <property type="match status" value="2"/>
</dbReference>
<evidence type="ECO:0000256" key="5">
    <source>
        <dbReference type="PROSITE-ProRule" id="PRU00339"/>
    </source>
</evidence>
<evidence type="ECO:0000256" key="6">
    <source>
        <dbReference type="SAM" id="Phobius"/>
    </source>
</evidence>
<keyword evidence="2" id="KW-0547">Nucleotide-binding</keyword>
<dbReference type="SUPFAM" id="SSF56112">
    <property type="entry name" value="Protein kinase-like (PK-like)"/>
    <property type="match status" value="1"/>
</dbReference>
<gene>
    <name evidence="8" type="ORF">HNQ52_002862</name>
</gene>
<comment type="caution">
    <text evidence="8">The sequence shown here is derived from an EMBL/GenBank/DDBJ whole genome shotgun (WGS) entry which is preliminary data.</text>
</comment>
<dbReference type="InterPro" id="IPR008271">
    <property type="entry name" value="Ser/Thr_kinase_AS"/>
</dbReference>
<reference evidence="8 9" key="1">
    <citation type="submission" date="2020-08" db="EMBL/GenBank/DDBJ databases">
        <title>Genomic Encyclopedia of Type Strains, Phase IV (KMG-IV): sequencing the most valuable type-strain genomes for metagenomic binning, comparative biology and taxonomic classification.</title>
        <authorList>
            <person name="Goeker M."/>
        </authorList>
    </citation>
    <scope>NUCLEOTIDE SEQUENCE [LARGE SCALE GENOMIC DNA]</scope>
    <source>
        <strain evidence="8 9">DSM 24163</strain>
    </source>
</reference>
<dbReference type="GO" id="GO:0005524">
    <property type="term" value="F:ATP binding"/>
    <property type="evidence" value="ECO:0007669"/>
    <property type="project" value="UniProtKB-KW"/>
</dbReference>
<dbReference type="Pfam" id="PF00069">
    <property type="entry name" value="Pkinase"/>
    <property type="match status" value="1"/>
</dbReference>
<sequence>MSADARWEQVRDLFDRVCDLPPPQQRARLEADGVAPDLVDEVLALCNADTVGARVLGPVLGMLDTLAPELPPGSRLGPWRIVSTLAEGGMGRVYLADRDDGQYRQRVAIKLLRTTTGADAEQYFLRERQILADLQHPGIARLVDGGVSEDGTPYLVMEYIDGQRIDVWCESHRLDLPARLRLFADVCRTVQFAHAHLVLHCDLKPSNILVRDGVPVLLDFGIARLIGDVPEAHGAGYMTPRYASPEQRAGQPMSTASDIYSLGLILDELLAPSPATPEPTAAVHATRPTSARAARDGVRWAGRLRGDLDAIVRHATAREPAQRYASAGLIAEDIERWFGHFPLRARAKAGGMLYRGSRLLRRRWPVAAFGVLMLLMAGVFTWRLVEQRDRALAAERIALEQTAAAEQVIGFLTGIFEEADPEAGANPDITARELLDRGRAQLGDALAQQPQLRRRMLLVLGDIYDNIGLPALALDLFHEAGALGVGSGDAVQAAALQDRIAQSLLWNNRGAEAETAARAALAYVQANRLPARVEGNAWNSLGMILQDIGRQDEARAALEHALVLRRSAPDATPVEISSTLHNLGMVAREQDRLSDAEALLQQSLASKDASVGETHPRTLNTLTQLARVQREQGKLVDAETNLRRVLDLRKQVHGFDSPRVAASENDLGSVVHDLGRFAEAAQHYQRAIEIDEKHLGRDSAELAAPLNNLASAWDDSGDYARAVPLFERSLALRIANAAGADSPAVARAHANFARVLSRLGRHDEALAQWRLGNAMWARVHTAPNSAHLIVALNGGNIALARGDVAEAKRLLAQARTLDATLKEVFPLVRANVDRLDGRIAQAEGRNADAAAAFDRFIAVMQETFPADHPFLAEARLERLDVDARTPTPAQLDALAGPLERELVATHPARVRLGELRRSAG</sequence>
<keyword evidence="3 8" id="KW-0418">Kinase</keyword>
<dbReference type="CDD" id="cd14014">
    <property type="entry name" value="STKc_PknB_like"/>
    <property type="match status" value="1"/>
</dbReference>
<dbReference type="PROSITE" id="PS50011">
    <property type="entry name" value="PROTEIN_KINASE_DOM"/>
    <property type="match status" value="1"/>
</dbReference>
<dbReference type="Proteomes" id="UP000521199">
    <property type="component" value="Unassembled WGS sequence"/>
</dbReference>
<dbReference type="Gene3D" id="1.10.510.10">
    <property type="entry name" value="Transferase(Phosphotransferase) domain 1"/>
    <property type="match status" value="1"/>
</dbReference>
<keyword evidence="6" id="KW-0472">Membrane</keyword>
<evidence type="ECO:0000313" key="9">
    <source>
        <dbReference type="Proteomes" id="UP000521199"/>
    </source>
</evidence>
<dbReference type="InterPro" id="IPR011009">
    <property type="entry name" value="Kinase-like_dom_sf"/>
</dbReference>
<dbReference type="PANTHER" id="PTHR43289:SF34">
    <property type="entry name" value="SERINE_THREONINE-PROTEIN KINASE YBDM-RELATED"/>
    <property type="match status" value="1"/>
</dbReference>
<dbReference type="Pfam" id="PF13424">
    <property type="entry name" value="TPR_12"/>
    <property type="match status" value="2"/>
</dbReference>
<organism evidence="8 9">
    <name type="scientific">Chiayiivirga flava</name>
    <dbReference type="NCBI Taxonomy" id="659595"/>
    <lineage>
        <taxon>Bacteria</taxon>
        <taxon>Pseudomonadati</taxon>
        <taxon>Pseudomonadota</taxon>
        <taxon>Gammaproteobacteria</taxon>
        <taxon>Lysobacterales</taxon>
        <taxon>Lysobacteraceae</taxon>
        <taxon>Chiayiivirga</taxon>
    </lineage>
</organism>
<dbReference type="PROSITE" id="PS00108">
    <property type="entry name" value="PROTEIN_KINASE_ST"/>
    <property type="match status" value="1"/>
</dbReference>
<protein>
    <submittedName>
        <fullName evidence="8">Serine/threonine-protein kinase</fullName>
        <ecNumber evidence="8">2.7.11.1</ecNumber>
    </submittedName>
</protein>
<evidence type="ECO:0000256" key="1">
    <source>
        <dbReference type="ARBA" id="ARBA00022679"/>
    </source>
</evidence>
<keyword evidence="5" id="KW-0802">TPR repeat</keyword>
<dbReference type="RefSeq" id="WP_183961831.1">
    <property type="nucleotide sequence ID" value="NZ_JACHHP010000005.1"/>
</dbReference>
<dbReference type="InterPro" id="IPR019734">
    <property type="entry name" value="TPR_rpt"/>
</dbReference>
<dbReference type="InterPro" id="IPR000719">
    <property type="entry name" value="Prot_kinase_dom"/>
</dbReference>
<dbReference type="EC" id="2.7.11.1" evidence="8"/>
<keyword evidence="6" id="KW-0812">Transmembrane</keyword>
<dbReference type="AlphaFoldDB" id="A0A7W8D7F1"/>
<feature type="domain" description="Protein kinase" evidence="7">
    <location>
        <begin position="79"/>
        <end position="338"/>
    </location>
</feature>
<evidence type="ECO:0000259" key="7">
    <source>
        <dbReference type="PROSITE" id="PS50011"/>
    </source>
</evidence>
<dbReference type="Pfam" id="PF13374">
    <property type="entry name" value="TPR_10"/>
    <property type="match status" value="1"/>
</dbReference>
<keyword evidence="1 8" id="KW-0808">Transferase</keyword>
<keyword evidence="4" id="KW-0067">ATP-binding</keyword>
<keyword evidence="6" id="KW-1133">Transmembrane helix</keyword>
<dbReference type="Gene3D" id="3.30.200.20">
    <property type="entry name" value="Phosphorylase Kinase, domain 1"/>
    <property type="match status" value="1"/>
</dbReference>
<evidence type="ECO:0000256" key="4">
    <source>
        <dbReference type="ARBA" id="ARBA00022840"/>
    </source>
</evidence>
<dbReference type="PANTHER" id="PTHR43289">
    <property type="entry name" value="MITOGEN-ACTIVATED PROTEIN KINASE KINASE KINASE 20-RELATED"/>
    <property type="match status" value="1"/>
</dbReference>
<keyword evidence="9" id="KW-1185">Reference proteome</keyword>
<evidence type="ECO:0000256" key="3">
    <source>
        <dbReference type="ARBA" id="ARBA00022777"/>
    </source>
</evidence>
<accession>A0A7W8D7F1</accession>
<proteinExistence type="predicted"/>
<dbReference type="PROSITE" id="PS50005">
    <property type="entry name" value="TPR"/>
    <property type="match status" value="1"/>
</dbReference>
<name>A0A7W8D7F1_9GAMM</name>
<dbReference type="SMART" id="SM00028">
    <property type="entry name" value="TPR"/>
    <property type="match status" value="6"/>
</dbReference>
<dbReference type="SUPFAM" id="SSF48452">
    <property type="entry name" value="TPR-like"/>
    <property type="match status" value="2"/>
</dbReference>
<dbReference type="InterPro" id="IPR011990">
    <property type="entry name" value="TPR-like_helical_dom_sf"/>
</dbReference>
<dbReference type="SMART" id="SM00220">
    <property type="entry name" value="S_TKc"/>
    <property type="match status" value="1"/>
</dbReference>
<dbReference type="EMBL" id="JACHHP010000005">
    <property type="protein sequence ID" value="MBB5209299.1"/>
    <property type="molecule type" value="Genomic_DNA"/>
</dbReference>
<evidence type="ECO:0000313" key="8">
    <source>
        <dbReference type="EMBL" id="MBB5209299.1"/>
    </source>
</evidence>
<dbReference type="GO" id="GO:0004674">
    <property type="term" value="F:protein serine/threonine kinase activity"/>
    <property type="evidence" value="ECO:0007669"/>
    <property type="project" value="UniProtKB-EC"/>
</dbReference>
<feature type="transmembrane region" description="Helical" evidence="6">
    <location>
        <begin position="364"/>
        <end position="385"/>
    </location>
</feature>
<feature type="repeat" description="TPR" evidence="5">
    <location>
        <begin position="661"/>
        <end position="694"/>
    </location>
</feature>